<proteinExistence type="predicted"/>
<evidence type="ECO:0008006" key="3">
    <source>
        <dbReference type="Google" id="ProtNLM"/>
    </source>
</evidence>
<evidence type="ECO:0000313" key="2">
    <source>
        <dbReference type="Proteomes" id="UP000192277"/>
    </source>
</evidence>
<evidence type="ECO:0000313" key="1">
    <source>
        <dbReference type="EMBL" id="OQP39288.1"/>
    </source>
</evidence>
<dbReference type="Proteomes" id="UP000192277">
    <property type="component" value="Unassembled WGS sequence"/>
</dbReference>
<dbReference type="EMBL" id="LWBO01000084">
    <property type="protein sequence ID" value="OQP39288.1"/>
    <property type="molecule type" value="Genomic_DNA"/>
</dbReference>
<name>A0ABX3NMG3_9BACT</name>
<accession>A0ABX3NMG3</accession>
<keyword evidence="2" id="KW-1185">Reference proteome</keyword>
<protein>
    <recommendedName>
        <fullName evidence="3">Lipoprotein</fullName>
    </recommendedName>
</protein>
<sequence>MKRKFLLPGILLFVAIAATATYFLKFAKYHIQNNVSVNCHYLAYACGDCYPRYNVSKVSPASLGKKLLNQDIDIEFASTRQEQEFNRKIVTCAICYNFDLKGDLFYSSKEGCYVLKVASYKLKLNFAKCCTH</sequence>
<dbReference type="RefSeq" id="WP_014216934.1">
    <property type="nucleotide sequence ID" value="NZ_LWBO01000084.1"/>
</dbReference>
<organism evidence="1 2">
    <name type="scientific">Niastella koreensis</name>
    <dbReference type="NCBI Taxonomy" id="354356"/>
    <lineage>
        <taxon>Bacteria</taxon>
        <taxon>Pseudomonadati</taxon>
        <taxon>Bacteroidota</taxon>
        <taxon>Chitinophagia</taxon>
        <taxon>Chitinophagales</taxon>
        <taxon>Chitinophagaceae</taxon>
        <taxon>Niastella</taxon>
    </lineage>
</organism>
<reference evidence="1 2" key="1">
    <citation type="submission" date="2016-04" db="EMBL/GenBank/DDBJ databases">
        <authorList>
            <person name="Chen L."/>
            <person name="Zhuang W."/>
            <person name="Wang G."/>
        </authorList>
    </citation>
    <scope>NUCLEOTIDE SEQUENCE [LARGE SCALE GENOMIC DNA]</scope>
    <source>
        <strain evidence="2">GR20</strain>
    </source>
</reference>
<gene>
    <name evidence="1" type="ORF">A4D02_18370</name>
</gene>
<comment type="caution">
    <text evidence="1">The sequence shown here is derived from an EMBL/GenBank/DDBJ whole genome shotgun (WGS) entry which is preliminary data.</text>
</comment>